<proteinExistence type="predicted"/>
<name>A0A4Y2MTB7_ARAVE</name>
<organism evidence="1 2">
    <name type="scientific">Araneus ventricosus</name>
    <name type="common">Orbweaver spider</name>
    <name type="synonym">Epeira ventricosa</name>
    <dbReference type="NCBI Taxonomy" id="182803"/>
    <lineage>
        <taxon>Eukaryota</taxon>
        <taxon>Metazoa</taxon>
        <taxon>Ecdysozoa</taxon>
        <taxon>Arthropoda</taxon>
        <taxon>Chelicerata</taxon>
        <taxon>Arachnida</taxon>
        <taxon>Araneae</taxon>
        <taxon>Araneomorphae</taxon>
        <taxon>Entelegynae</taxon>
        <taxon>Araneoidea</taxon>
        <taxon>Araneidae</taxon>
        <taxon>Araneus</taxon>
    </lineage>
</organism>
<dbReference type="EMBL" id="BGPR01007729">
    <property type="protein sequence ID" value="GBN29077.1"/>
    <property type="molecule type" value="Genomic_DNA"/>
</dbReference>
<dbReference type="AlphaFoldDB" id="A0A4Y2MTB7"/>
<keyword evidence="2" id="KW-1185">Reference proteome</keyword>
<sequence length="160" mass="17916">MSLLCFFNCNAICRTSGHSSKCPLKSEWPIILLCPHPKELTTCAVKIPSLTGILGFVTCPSQGTVDVCDSVCHSPREKGTKYNSREYKKYENLTISRKRSPNYNIRHQFGFVVIVQEHLGYLRFGPDSNFSLQQTCTASLQAFCKFVTTSVQVRNKLAAS</sequence>
<protein>
    <submittedName>
        <fullName evidence="1">Uncharacterized protein</fullName>
    </submittedName>
</protein>
<comment type="caution">
    <text evidence="1">The sequence shown here is derived from an EMBL/GenBank/DDBJ whole genome shotgun (WGS) entry which is preliminary data.</text>
</comment>
<evidence type="ECO:0000313" key="1">
    <source>
        <dbReference type="EMBL" id="GBN29077.1"/>
    </source>
</evidence>
<gene>
    <name evidence="1" type="ORF">AVEN_238883_1</name>
</gene>
<accession>A0A4Y2MTB7</accession>
<reference evidence="1 2" key="1">
    <citation type="journal article" date="2019" name="Sci. Rep.">
        <title>Orb-weaving spider Araneus ventricosus genome elucidates the spidroin gene catalogue.</title>
        <authorList>
            <person name="Kono N."/>
            <person name="Nakamura H."/>
            <person name="Ohtoshi R."/>
            <person name="Moran D.A.P."/>
            <person name="Shinohara A."/>
            <person name="Yoshida Y."/>
            <person name="Fujiwara M."/>
            <person name="Mori M."/>
            <person name="Tomita M."/>
            <person name="Arakawa K."/>
        </authorList>
    </citation>
    <scope>NUCLEOTIDE SEQUENCE [LARGE SCALE GENOMIC DNA]</scope>
</reference>
<dbReference type="Proteomes" id="UP000499080">
    <property type="component" value="Unassembled WGS sequence"/>
</dbReference>
<evidence type="ECO:0000313" key="2">
    <source>
        <dbReference type="Proteomes" id="UP000499080"/>
    </source>
</evidence>